<dbReference type="EMBL" id="JAHRIP010018824">
    <property type="protein sequence ID" value="MEQ2286244.1"/>
    <property type="molecule type" value="Genomic_DNA"/>
</dbReference>
<evidence type="ECO:0000313" key="2">
    <source>
        <dbReference type="Proteomes" id="UP001469553"/>
    </source>
</evidence>
<dbReference type="Proteomes" id="UP001469553">
    <property type="component" value="Unassembled WGS sequence"/>
</dbReference>
<comment type="caution">
    <text evidence="1">The sequence shown here is derived from an EMBL/GenBank/DDBJ whole genome shotgun (WGS) entry which is preliminary data.</text>
</comment>
<reference evidence="1 2" key="1">
    <citation type="submission" date="2021-06" db="EMBL/GenBank/DDBJ databases">
        <authorList>
            <person name="Palmer J.M."/>
        </authorList>
    </citation>
    <scope>NUCLEOTIDE SEQUENCE [LARGE SCALE GENOMIC DNA]</scope>
    <source>
        <strain evidence="1 2">AS_MEX2019</strain>
        <tissue evidence="1">Muscle</tissue>
    </source>
</reference>
<protein>
    <submittedName>
        <fullName evidence="1">Uncharacterized protein</fullName>
    </submittedName>
</protein>
<name>A0ABV0XXL2_9TELE</name>
<gene>
    <name evidence="1" type="ORF">AMECASPLE_000486</name>
</gene>
<feature type="non-terminal residue" evidence="1">
    <location>
        <position position="1"/>
    </location>
</feature>
<accession>A0ABV0XXL2</accession>
<sequence length="78" mass="8366">SCGVAAACHGLLISSWKMGIGRGAQSGCGQLSHTLTHKHTKKQVRFLPDLSQSSVVVLAISWNWTEPGKRGFFPVMGD</sequence>
<proteinExistence type="predicted"/>
<keyword evidence="2" id="KW-1185">Reference proteome</keyword>
<evidence type="ECO:0000313" key="1">
    <source>
        <dbReference type="EMBL" id="MEQ2286244.1"/>
    </source>
</evidence>
<organism evidence="1 2">
    <name type="scientific">Ameca splendens</name>
    <dbReference type="NCBI Taxonomy" id="208324"/>
    <lineage>
        <taxon>Eukaryota</taxon>
        <taxon>Metazoa</taxon>
        <taxon>Chordata</taxon>
        <taxon>Craniata</taxon>
        <taxon>Vertebrata</taxon>
        <taxon>Euteleostomi</taxon>
        <taxon>Actinopterygii</taxon>
        <taxon>Neopterygii</taxon>
        <taxon>Teleostei</taxon>
        <taxon>Neoteleostei</taxon>
        <taxon>Acanthomorphata</taxon>
        <taxon>Ovalentaria</taxon>
        <taxon>Atherinomorphae</taxon>
        <taxon>Cyprinodontiformes</taxon>
        <taxon>Goodeidae</taxon>
        <taxon>Ameca</taxon>
    </lineage>
</organism>